<evidence type="ECO:0000256" key="1">
    <source>
        <dbReference type="ARBA" id="ARBA00001946"/>
    </source>
</evidence>
<dbReference type="NCBIfam" id="TIGR01173">
    <property type="entry name" value="glmU"/>
    <property type="match status" value="1"/>
</dbReference>
<comment type="caution">
    <text evidence="20">The sequence shown here is derived from an EMBL/GenBank/DDBJ whole genome shotgun (WGS) entry which is preliminary data.</text>
</comment>
<keyword evidence="5 20" id="KW-0808">Transferase</keyword>
<feature type="domain" description="MobA-like NTP transferase" evidence="18">
    <location>
        <begin position="6"/>
        <end position="127"/>
    </location>
</feature>
<sequence length="420" mass="45018">MSLSIIILAAGKGTRMKSNKPKVMHQLAHKPLLQHVIDTAKQLNPAQLAVVCGNGADEVVPYLEAQGIETAMQTEQKGTGHAVEQAIAFFENSDQVLVLYGDVPLIEVDTLDALINEGEADSLKVLTAMLDDPTGYGRIVRDVTGQMLMITEEKDANEETKLINEVNTGIMCIPAKWLTQSLSQLDNNNAQGEYYLTDLIAKAVENGVEIDSITCEDELEVAGVNNRVQLAELESYYQQKKATDLMMSGVTMRDPARIDIRGELTVGQDITIDVNVIFEGNNTLADNVTIGANCIIINSVIHQGAEILPNSIIENAEVGANCAVGPYARLRPGTKLAAKSKVGNFVEIKNANIGLGSKINHLSYIGDTDMGADVNIGAGTITCNYDGANKHRTVIGDRVFVGSDTQLVAPVVVEDGATIG</sequence>
<dbReference type="Pfam" id="PF12804">
    <property type="entry name" value="NTP_transf_3"/>
    <property type="match status" value="1"/>
</dbReference>
<evidence type="ECO:0000256" key="12">
    <source>
        <dbReference type="ARBA" id="ARBA00023268"/>
    </source>
</evidence>
<evidence type="ECO:0000256" key="8">
    <source>
        <dbReference type="ARBA" id="ARBA00022737"/>
    </source>
</evidence>
<evidence type="ECO:0000256" key="4">
    <source>
        <dbReference type="ARBA" id="ARBA00022490"/>
    </source>
</evidence>
<evidence type="ECO:0000256" key="7">
    <source>
        <dbReference type="ARBA" id="ARBA00022723"/>
    </source>
</evidence>
<evidence type="ECO:0000256" key="15">
    <source>
        <dbReference type="ARBA" id="ARBA00048247"/>
    </source>
</evidence>
<dbReference type="EC" id="2.7.7.23" evidence="20"/>
<dbReference type="InterPro" id="IPR038009">
    <property type="entry name" value="GlmU_C_LbH"/>
</dbReference>
<accession>A0A7C1VQ64</accession>
<dbReference type="HAMAP" id="MF_01631">
    <property type="entry name" value="GlmU"/>
    <property type="match status" value="1"/>
</dbReference>
<dbReference type="GO" id="GO:0071555">
    <property type="term" value="P:cell wall organization"/>
    <property type="evidence" value="ECO:0007669"/>
    <property type="project" value="UniProtKB-KW"/>
</dbReference>
<reference evidence="20" key="1">
    <citation type="journal article" date="2020" name="mSystems">
        <title>Genome- and Community-Level Interaction Insights into Carbon Utilization and Element Cycling Functions of Hydrothermarchaeota in Hydrothermal Sediment.</title>
        <authorList>
            <person name="Zhou Z."/>
            <person name="Liu Y."/>
            <person name="Xu W."/>
            <person name="Pan J."/>
            <person name="Luo Z.H."/>
            <person name="Li M."/>
        </authorList>
    </citation>
    <scope>NUCLEOTIDE SEQUENCE [LARGE SCALE GENOMIC DNA]</scope>
    <source>
        <strain evidence="20">HyVt-380</strain>
    </source>
</reference>
<dbReference type="GO" id="GO:0006048">
    <property type="term" value="P:UDP-N-acetylglucosamine biosynthetic process"/>
    <property type="evidence" value="ECO:0007669"/>
    <property type="project" value="InterPro"/>
</dbReference>
<comment type="catalytic activity">
    <reaction evidence="16">
        <text>N-acetyl-alpha-D-glucosamine 1-phosphate + UTP + H(+) = UDP-N-acetyl-alpha-D-glucosamine + diphosphate</text>
        <dbReference type="Rhea" id="RHEA:13509"/>
        <dbReference type="ChEBI" id="CHEBI:15378"/>
        <dbReference type="ChEBI" id="CHEBI:33019"/>
        <dbReference type="ChEBI" id="CHEBI:46398"/>
        <dbReference type="ChEBI" id="CHEBI:57705"/>
        <dbReference type="ChEBI" id="CHEBI:57776"/>
        <dbReference type="EC" id="2.7.7.23"/>
    </reaction>
</comment>
<dbReference type="GO" id="GO:0009252">
    <property type="term" value="P:peptidoglycan biosynthetic process"/>
    <property type="evidence" value="ECO:0007669"/>
    <property type="project" value="UniProtKB-KW"/>
</dbReference>
<comment type="function">
    <text evidence="17">Catalyzes the last two sequential reactions in the de novo biosynthetic pathway for UDP-N-acetylglucosamine (UDP-GlcNAc). The C-terminal domain catalyzes the transfer of acetyl group from acetyl coenzyme A to glucosamine-1-phosphate (GlcN-1-P) to produce N-acetylglucosamine-1-phosphate (GlcNAc-1-P), which is converted into UDP-GlcNAc by the transfer of uridine 5-monophosphate (from uridine 5-triphosphate), a reaction catalyzed by the N-terminal domain.</text>
</comment>
<evidence type="ECO:0000256" key="10">
    <source>
        <dbReference type="ARBA" id="ARBA00022960"/>
    </source>
</evidence>
<dbReference type="EC" id="2.3.1.157" evidence="20"/>
<keyword evidence="6 20" id="KW-0548">Nucleotidyltransferase</keyword>
<evidence type="ECO:0000313" key="20">
    <source>
        <dbReference type="EMBL" id="HEC73000.1"/>
    </source>
</evidence>
<evidence type="ECO:0000259" key="19">
    <source>
        <dbReference type="Pfam" id="PF25087"/>
    </source>
</evidence>
<comment type="cofactor">
    <cofactor evidence="1">
        <name>Mg(2+)</name>
        <dbReference type="ChEBI" id="CHEBI:18420"/>
    </cofactor>
</comment>
<dbReference type="GO" id="GO:0003977">
    <property type="term" value="F:UDP-N-acetylglucosamine diphosphorylase activity"/>
    <property type="evidence" value="ECO:0007669"/>
    <property type="project" value="UniProtKB-EC"/>
</dbReference>
<dbReference type="PANTHER" id="PTHR43584:SF3">
    <property type="entry name" value="BIFUNCTIONAL PROTEIN GLMU"/>
    <property type="match status" value="1"/>
</dbReference>
<keyword evidence="11" id="KW-0573">Peptidoglycan synthesis</keyword>
<dbReference type="Pfam" id="PF25087">
    <property type="entry name" value="GMPPB_C"/>
    <property type="match status" value="1"/>
</dbReference>
<evidence type="ECO:0000256" key="9">
    <source>
        <dbReference type="ARBA" id="ARBA00022842"/>
    </source>
</evidence>
<keyword evidence="14" id="KW-0961">Cell wall biogenesis/degradation</keyword>
<evidence type="ECO:0000256" key="6">
    <source>
        <dbReference type="ARBA" id="ARBA00022695"/>
    </source>
</evidence>
<dbReference type="Gene3D" id="3.90.550.10">
    <property type="entry name" value="Spore Coat Polysaccharide Biosynthesis Protein SpsA, Chain A"/>
    <property type="match status" value="1"/>
</dbReference>
<dbReference type="InterPro" id="IPR005882">
    <property type="entry name" value="Bifunctional_GlmU"/>
</dbReference>
<evidence type="ECO:0000256" key="14">
    <source>
        <dbReference type="ARBA" id="ARBA00023316"/>
    </source>
</evidence>
<keyword evidence="7" id="KW-0479">Metal-binding</keyword>
<organism evidence="20">
    <name type="scientific">Methylophaga aminisulfidivorans</name>
    <dbReference type="NCBI Taxonomy" id="230105"/>
    <lineage>
        <taxon>Bacteria</taxon>
        <taxon>Pseudomonadati</taxon>
        <taxon>Pseudomonadota</taxon>
        <taxon>Gammaproteobacteria</taxon>
        <taxon>Thiotrichales</taxon>
        <taxon>Piscirickettsiaceae</taxon>
        <taxon>Methylophaga</taxon>
    </lineage>
</organism>
<feature type="domain" description="Mannose-1-phosphate guanyltransferase C-terminal" evidence="19">
    <location>
        <begin position="261"/>
        <end position="352"/>
    </location>
</feature>
<evidence type="ECO:0000256" key="5">
    <source>
        <dbReference type="ARBA" id="ARBA00022679"/>
    </source>
</evidence>
<name>A0A7C1VQ64_9GAMM</name>
<dbReference type="InterPro" id="IPR025877">
    <property type="entry name" value="MobA-like_NTP_Trfase"/>
</dbReference>
<dbReference type="GO" id="GO:0000287">
    <property type="term" value="F:magnesium ion binding"/>
    <property type="evidence" value="ECO:0007669"/>
    <property type="project" value="InterPro"/>
</dbReference>
<dbReference type="Proteomes" id="UP000886384">
    <property type="component" value="Unassembled WGS sequence"/>
</dbReference>
<dbReference type="CDD" id="cd03353">
    <property type="entry name" value="LbH_GlmU_C"/>
    <property type="match status" value="1"/>
</dbReference>
<evidence type="ECO:0000256" key="11">
    <source>
        <dbReference type="ARBA" id="ARBA00022984"/>
    </source>
</evidence>
<comment type="similarity">
    <text evidence="2">In the C-terminal section; belongs to the transferase hexapeptide repeat family.</text>
</comment>
<dbReference type="Gene3D" id="2.160.10.10">
    <property type="entry name" value="Hexapeptide repeat proteins"/>
    <property type="match status" value="1"/>
</dbReference>
<keyword evidence="12" id="KW-0511">Multifunctional enzyme</keyword>
<dbReference type="PANTHER" id="PTHR43584">
    <property type="entry name" value="NUCLEOTIDYL TRANSFERASE"/>
    <property type="match status" value="1"/>
</dbReference>
<dbReference type="CDD" id="cd02540">
    <property type="entry name" value="GT2_GlmU_N_bac"/>
    <property type="match status" value="1"/>
</dbReference>
<evidence type="ECO:0000256" key="13">
    <source>
        <dbReference type="ARBA" id="ARBA00023315"/>
    </source>
</evidence>
<feature type="non-terminal residue" evidence="20">
    <location>
        <position position="420"/>
    </location>
</feature>
<dbReference type="GO" id="GO:0008360">
    <property type="term" value="P:regulation of cell shape"/>
    <property type="evidence" value="ECO:0007669"/>
    <property type="project" value="UniProtKB-KW"/>
</dbReference>
<proteinExistence type="inferred from homology"/>
<dbReference type="InterPro" id="IPR011004">
    <property type="entry name" value="Trimer_LpxA-like_sf"/>
</dbReference>
<keyword evidence="10" id="KW-0133">Cell shape</keyword>
<keyword evidence="9" id="KW-0460">Magnesium</keyword>
<dbReference type="SUPFAM" id="SSF53448">
    <property type="entry name" value="Nucleotide-diphospho-sugar transferases"/>
    <property type="match status" value="1"/>
</dbReference>
<dbReference type="SUPFAM" id="SSF51161">
    <property type="entry name" value="Trimeric LpxA-like enzymes"/>
    <property type="match status" value="1"/>
</dbReference>
<dbReference type="AlphaFoldDB" id="A0A7C1VQ64"/>
<evidence type="ECO:0000256" key="3">
    <source>
        <dbReference type="ARBA" id="ARBA00007947"/>
    </source>
</evidence>
<evidence type="ECO:0000256" key="17">
    <source>
        <dbReference type="ARBA" id="ARBA00049628"/>
    </source>
</evidence>
<dbReference type="GO" id="GO:0005737">
    <property type="term" value="C:cytoplasm"/>
    <property type="evidence" value="ECO:0007669"/>
    <property type="project" value="InterPro"/>
</dbReference>
<dbReference type="GO" id="GO:0000902">
    <property type="term" value="P:cell morphogenesis"/>
    <property type="evidence" value="ECO:0007669"/>
    <property type="project" value="InterPro"/>
</dbReference>
<keyword evidence="13 20" id="KW-0012">Acyltransferase</keyword>
<protein>
    <submittedName>
        <fullName evidence="20">UDP-N-acetylglucosamine diphosphorylase/glucosamine-1-phosphate N-acetyltransferase</fullName>
        <ecNumber evidence="20">2.3.1.157</ecNumber>
        <ecNumber evidence="20">2.7.7.23</ecNumber>
    </submittedName>
</protein>
<dbReference type="InterPro" id="IPR050065">
    <property type="entry name" value="GlmU-like"/>
</dbReference>
<keyword evidence="8" id="KW-0677">Repeat</keyword>
<comment type="catalytic activity">
    <reaction evidence="15">
        <text>alpha-D-glucosamine 1-phosphate + acetyl-CoA = N-acetyl-alpha-D-glucosamine 1-phosphate + CoA + H(+)</text>
        <dbReference type="Rhea" id="RHEA:13725"/>
        <dbReference type="ChEBI" id="CHEBI:15378"/>
        <dbReference type="ChEBI" id="CHEBI:57287"/>
        <dbReference type="ChEBI" id="CHEBI:57288"/>
        <dbReference type="ChEBI" id="CHEBI:57776"/>
        <dbReference type="ChEBI" id="CHEBI:58516"/>
        <dbReference type="EC" id="2.3.1.157"/>
    </reaction>
</comment>
<evidence type="ECO:0000259" key="18">
    <source>
        <dbReference type="Pfam" id="PF12804"/>
    </source>
</evidence>
<dbReference type="InterPro" id="IPR029044">
    <property type="entry name" value="Nucleotide-diphossugar_trans"/>
</dbReference>
<dbReference type="InterPro" id="IPR056729">
    <property type="entry name" value="GMPPB_C"/>
</dbReference>
<evidence type="ECO:0000256" key="16">
    <source>
        <dbReference type="ARBA" id="ARBA00048493"/>
    </source>
</evidence>
<gene>
    <name evidence="20" type="primary">glmU</name>
    <name evidence="20" type="ORF">ENI26_01360</name>
</gene>
<dbReference type="EMBL" id="DRHY01000034">
    <property type="protein sequence ID" value="HEC73000.1"/>
    <property type="molecule type" value="Genomic_DNA"/>
</dbReference>
<dbReference type="GO" id="GO:0019134">
    <property type="term" value="F:glucosamine-1-phosphate N-acetyltransferase activity"/>
    <property type="evidence" value="ECO:0007669"/>
    <property type="project" value="UniProtKB-EC"/>
</dbReference>
<keyword evidence="4" id="KW-0963">Cytoplasm</keyword>
<comment type="similarity">
    <text evidence="3">In the N-terminal section; belongs to the N-acetylglucosamine-1-phosphate uridyltransferase family.</text>
</comment>
<evidence type="ECO:0000256" key="2">
    <source>
        <dbReference type="ARBA" id="ARBA00007707"/>
    </source>
</evidence>